<reference evidence="3 4" key="1">
    <citation type="submission" date="2016-06" db="EMBL/GenBank/DDBJ databases">
        <title>Evolution of pathogenesis and genome organization in the Tremellales.</title>
        <authorList>
            <person name="Cuomo C."/>
            <person name="Litvintseva A."/>
            <person name="Heitman J."/>
            <person name="Chen Y."/>
            <person name="Sun S."/>
            <person name="Springer D."/>
            <person name="Dromer F."/>
            <person name="Young S."/>
            <person name="Zeng Q."/>
            <person name="Chapman S."/>
            <person name="Gujja S."/>
            <person name="Saif S."/>
            <person name="Birren B."/>
        </authorList>
    </citation>
    <scope>NUCLEOTIDE SEQUENCE [LARGE SCALE GENOMIC DNA]</scope>
    <source>
        <strain evidence="3 4">CBS 7118</strain>
    </source>
</reference>
<gene>
    <name evidence="3" type="ORF">L198_06207</name>
</gene>
<feature type="region of interest" description="Disordered" evidence="1">
    <location>
        <begin position="376"/>
        <end position="404"/>
    </location>
</feature>
<evidence type="ECO:0000256" key="1">
    <source>
        <dbReference type="SAM" id="MobiDB-lite"/>
    </source>
</evidence>
<feature type="compositionally biased region" description="Basic and acidic residues" evidence="1">
    <location>
        <begin position="284"/>
        <end position="311"/>
    </location>
</feature>
<organism evidence="3 4">
    <name type="scientific">Cryptococcus wingfieldii CBS 7118</name>
    <dbReference type="NCBI Taxonomy" id="1295528"/>
    <lineage>
        <taxon>Eukaryota</taxon>
        <taxon>Fungi</taxon>
        <taxon>Dikarya</taxon>
        <taxon>Basidiomycota</taxon>
        <taxon>Agaricomycotina</taxon>
        <taxon>Tremellomycetes</taxon>
        <taxon>Tremellales</taxon>
        <taxon>Cryptococcaceae</taxon>
        <taxon>Cryptococcus</taxon>
    </lineage>
</organism>
<keyword evidence="4" id="KW-1185">Reference proteome</keyword>
<feature type="transmembrane region" description="Helical" evidence="2">
    <location>
        <begin position="61"/>
        <end position="78"/>
    </location>
</feature>
<keyword evidence="2" id="KW-0812">Transmembrane</keyword>
<feature type="region of interest" description="Disordered" evidence="1">
    <location>
        <begin position="144"/>
        <end position="243"/>
    </location>
</feature>
<feature type="compositionally biased region" description="Low complexity" evidence="1">
    <location>
        <begin position="223"/>
        <end position="238"/>
    </location>
</feature>
<feature type="compositionally biased region" description="Basic and acidic residues" evidence="1">
    <location>
        <begin position="394"/>
        <end position="404"/>
    </location>
</feature>
<name>A0A1E3INL2_9TREE</name>
<proteinExistence type="predicted"/>
<feature type="compositionally biased region" description="Low complexity" evidence="1">
    <location>
        <begin position="171"/>
        <end position="181"/>
    </location>
</feature>
<evidence type="ECO:0000313" key="4">
    <source>
        <dbReference type="Proteomes" id="UP000094819"/>
    </source>
</evidence>
<feature type="transmembrane region" description="Helical" evidence="2">
    <location>
        <begin position="27"/>
        <end position="54"/>
    </location>
</feature>
<dbReference type="RefSeq" id="XP_019029711.1">
    <property type="nucleotide sequence ID" value="XM_019178273.1"/>
</dbReference>
<evidence type="ECO:0000313" key="3">
    <source>
        <dbReference type="EMBL" id="ODN90189.1"/>
    </source>
</evidence>
<feature type="region of interest" description="Disordered" evidence="1">
    <location>
        <begin position="284"/>
        <end position="321"/>
    </location>
</feature>
<feature type="compositionally biased region" description="Low complexity" evidence="1">
    <location>
        <begin position="188"/>
        <end position="211"/>
    </location>
</feature>
<accession>A0A1E3INL2</accession>
<dbReference type="Proteomes" id="UP000094819">
    <property type="component" value="Unassembled WGS sequence"/>
</dbReference>
<sequence length="541" mass="60045">MPRDLGQRAQDFREKWLAPSGGWLGELVIFISDLTGVWDVLIIAGVFVCAWIVVRTSPMEISMVLAFVFDLTIPLQYYNNEYLRKKHAEHLENYWPSLMMGCLIEGVCFFLLHPDLFTLIVCLKTSAMTILWMIRDQDGLPIKVQSPFDPSGRRSSGGGSVRDSDGRSSSRRSGGSDSPPRTSRDSSRTSSTRPETSNSSSSRPPKPSSSSQAPDTSERSESKPSSSGSSTPSNMPTSKNVSNPYKYLHRAGYSDPAIAGMILALNAAEKDRARKQMNAWVQEKDRKEIERRDKRYSESAKKAGWPKKFEQGGEGSGGGKTTLAIPQEAIEKAGASMKSKKVPSEERKKVMDLLKHPKSEKELQAAGKILKEMGIPVKLPKGGEGGESSSSGHKMGESDGHGGYRDIKLSKDTVQTLNQAMAQKQWSKEDHVKWLAYIQRPLSRREFERKVIPLAKSLNVYIGGGYTGGGPHRFDVKKLAEIKGKIKSRCGVDSGMADHMIVHAINQRTSKEAQDMLNRWVSKGIKRDEFEKLRRPAPDWA</sequence>
<dbReference type="GeneID" id="30195419"/>
<evidence type="ECO:0000256" key="2">
    <source>
        <dbReference type="SAM" id="Phobius"/>
    </source>
</evidence>
<comment type="caution">
    <text evidence="3">The sequence shown here is derived from an EMBL/GenBank/DDBJ whole genome shotgun (WGS) entry which is preliminary data.</text>
</comment>
<dbReference type="AlphaFoldDB" id="A0A1E3INL2"/>
<dbReference type="OrthoDB" id="2563446at2759"/>
<keyword evidence="2" id="KW-1133">Transmembrane helix</keyword>
<keyword evidence="2" id="KW-0472">Membrane</keyword>
<dbReference type="EMBL" id="AWGH01000021">
    <property type="protein sequence ID" value="ODN90189.1"/>
    <property type="molecule type" value="Genomic_DNA"/>
</dbReference>
<feature type="transmembrane region" description="Helical" evidence="2">
    <location>
        <begin position="98"/>
        <end position="123"/>
    </location>
</feature>
<protein>
    <submittedName>
        <fullName evidence="3">Uncharacterized protein</fullName>
    </submittedName>
</protein>